<dbReference type="Pfam" id="PF13480">
    <property type="entry name" value="Acetyltransf_6"/>
    <property type="match status" value="1"/>
</dbReference>
<evidence type="ECO:0000313" key="9">
    <source>
        <dbReference type="Proteomes" id="UP000229080"/>
    </source>
</evidence>
<gene>
    <name evidence="8" type="ORF">COT61_01905</name>
</gene>
<dbReference type="GO" id="GO:0071555">
    <property type="term" value="P:cell wall organization"/>
    <property type="evidence" value="ECO:0007669"/>
    <property type="project" value="UniProtKB-KW"/>
</dbReference>
<keyword evidence="4" id="KW-0573">Peptidoglycan synthesis</keyword>
<keyword evidence="5" id="KW-0012">Acyltransferase</keyword>
<evidence type="ECO:0000256" key="5">
    <source>
        <dbReference type="ARBA" id="ARBA00023315"/>
    </source>
</evidence>
<dbReference type="InterPro" id="IPR038740">
    <property type="entry name" value="BioF2-like_GNAT_dom"/>
</dbReference>
<dbReference type="InterPro" id="IPR050644">
    <property type="entry name" value="PG_Glycine_Bridge_Synth"/>
</dbReference>
<dbReference type="EMBL" id="PEZF01000062">
    <property type="protein sequence ID" value="PIS16826.1"/>
    <property type="molecule type" value="Genomic_DNA"/>
</dbReference>
<name>A0A2H0WVZ3_9BACT</name>
<accession>A0A2H0WVZ3</accession>
<keyword evidence="2" id="KW-0808">Transferase</keyword>
<dbReference type="Proteomes" id="UP000229080">
    <property type="component" value="Unassembled WGS sequence"/>
</dbReference>
<dbReference type="GO" id="GO:0008360">
    <property type="term" value="P:regulation of cell shape"/>
    <property type="evidence" value="ECO:0007669"/>
    <property type="project" value="UniProtKB-KW"/>
</dbReference>
<dbReference type="Gene3D" id="3.40.630.30">
    <property type="match status" value="1"/>
</dbReference>
<keyword evidence="6" id="KW-0961">Cell wall biogenesis/degradation</keyword>
<evidence type="ECO:0000256" key="4">
    <source>
        <dbReference type="ARBA" id="ARBA00022984"/>
    </source>
</evidence>
<comment type="caution">
    <text evidence="8">The sequence shown here is derived from an EMBL/GenBank/DDBJ whole genome shotgun (WGS) entry which is preliminary data.</text>
</comment>
<dbReference type="PROSITE" id="PS51191">
    <property type="entry name" value="FEMABX"/>
    <property type="match status" value="1"/>
</dbReference>
<feature type="domain" description="BioF2-like acetyltransferase" evidence="7">
    <location>
        <begin position="172"/>
        <end position="301"/>
    </location>
</feature>
<keyword evidence="3" id="KW-0133">Cell shape</keyword>
<dbReference type="PANTHER" id="PTHR36174:SF1">
    <property type="entry name" value="LIPID II:GLYCINE GLYCYLTRANSFERASE"/>
    <property type="match status" value="1"/>
</dbReference>
<comment type="similarity">
    <text evidence="1">Belongs to the FemABX family.</text>
</comment>
<dbReference type="PANTHER" id="PTHR36174">
    <property type="entry name" value="LIPID II:GLYCINE GLYCYLTRANSFERASE"/>
    <property type="match status" value="1"/>
</dbReference>
<dbReference type="SUPFAM" id="SSF55729">
    <property type="entry name" value="Acyl-CoA N-acyltransferases (Nat)"/>
    <property type="match status" value="2"/>
</dbReference>
<evidence type="ECO:0000256" key="1">
    <source>
        <dbReference type="ARBA" id="ARBA00009943"/>
    </source>
</evidence>
<dbReference type="GO" id="GO:0009252">
    <property type="term" value="P:peptidoglycan biosynthetic process"/>
    <property type="evidence" value="ECO:0007669"/>
    <property type="project" value="UniProtKB-KW"/>
</dbReference>
<dbReference type="AlphaFoldDB" id="A0A2H0WVZ3"/>
<evidence type="ECO:0000256" key="3">
    <source>
        <dbReference type="ARBA" id="ARBA00022960"/>
    </source>
</evidence>
<evidence type="ECO:0000313" key="8">
    <source>
        <dbReference type="EMBL" id="PIS16826.1"/>
    </source>
</evidence>
<dbReference type="InterPro" id="IPR016181">
    <property type="entry name" value="Acyl_CoA_acyltransferase"/>
</dbReference>
<protein>
    <recommendedName>
        <fullName evidence="7">BioF2-like acetyltransferase domain-containing protein</fullName>
    </recommendedName>
</protein>
<evidence type="ECO:0000259" key="7">
    <source>
        <dbReference type="Pfam" id="PF13480"/>
    </source>
</evidence>
<dbReference type="GO" id="GO:0016755">
    <property type="term" value="F:aminoacyltransferase activity"/>
    <property type="evidence" value="ECO:0007669"/>
    <property type="project" value="InterPro"/>
</dbReference>
<sequence>MDLRFINKDLRIMRIDLINDKSIWESFVKSCDEYTLFHSWSWGEFNLLTGNKIWRLGIYEGDELVGAALVLGIKAKRGSFLFVPHGPINRSWETGTRNKEYIEKLKQLLAFLKNLAEKEKYNFIRISPLAARNKEKEEIFRNLGLRKAPIHMHAESTLLLDITKPDEELLAQMRKTTRYLIRQAKKEGVRIETEDPLTGKNFLRLQSDVANRKHFVAFSKKQIEGEMESLGKGGELVIFNASYDGEIVASALIISYGYRAFYYQAASASKFKNIPSPYLLVWRAIQEAKKRGCTTFDFYGASPDNQPNHPWAGPTLFKKGFGGYRVDYLPAQDFIVSWKYWFTWVVETARRIKRGF</sequence>
<proteinExistence type="inferred from homology"/>
<reference evidence="9" key="1">
    <citation type="submission" date="2017-09" db="EMBL/GenBank/DDBJ databases">
        <title>Depth-based differentiation of microbial function through sediment-hosted aquifers and enrichment of novel symbionts in the deep terrestrial subsurface.</title>
        <authorList>
            <person name="Probst A.J."/>
            <person name="Ladd B."/>
            <person name="Jarett J.K."/>
            <person name="Geller-Mcgrath D.E."/>
            <person name="Sieber C.M.K."/>
            <person name="Emerson J.B."/>
            <person name="Anantharaman K."/>
            <person name="Thomas B.C."/>
            <person name="Malmstrom R."/>
            <person name="Stieglmeier M."/>
            <person name="Klingl A."/>
            <person name="Woyke T."/>
            <person name="Ryan C.M."/>
            <person name="Banfield J.F."/>
        </authorList>
    </citation>
    <scope>NUCLEOTIDE SEQUENCE [LARGE SCALE GENOMIC DNA]</scope>
</reference>
<evidence type="ECO:0000256" key="2">
    <source>
        <dbReference type="ARBA" id="ARBA00022679"/>
    </source>
</evidence>
<dbReference type="InterPro" id="IPR003447">
    <property type="entry name" value="FEMABX"/>
</dbReference>
<evidence type="ECO:0000256" key="6">
    <source>
        <dbReference type="ARBA" id="ARBA00023316"/>
    </source>
</evidence>
<organism evidence="8 9">
    <name type="scientific">Candidatus Portnoybacteria bacterium CG09_land_8_20_14_0_10_44_13</name>
    <dbReference type="NCBI Taxonomy" id="1974811"/>
    <lineage>
        <taxon>Bacteria</taxon>
        <taxon>Candidatus Portnoyibacteriota</taxon>
    </lineage>
</organism>